<comment type="catalytic activity">
    <reaction evidence="6 7">
        <text>L-glutamate 5-semialdehyde + phosphate + NADP(+) = L-glutamyl 5-phosphate + NADPH + H(+)</text>
        <dbReference type="Rhea" id="RHEA:19541"/>
        <dbReference type="ChEBI" id="CHEBI:15378"/>
        <dbReference type="ChEBI" id="CHEBI:43474"/>
        <dbReference type="ChEBI" id="CHEBI:57783"/>
        <dbReference type="ChEBI" id="CHEBI:58066"/>
        <dbReference type="ChEBI" id="CHEBI:58274"/>
        <dbReference type="ChEBI" id="CHEBI:58349"/>
        <dbReference type="EC" id="1.2.1.41"/>
    </reaction>
</comment>
<dbReference type="GO" id="GO:0055129">
    <property type="term" value="P:L-proline biosynthetic process"/>
    <property type="evidence" value="ECO:0007669"/>
    <property type="project" value="UniProtKB-UniRule"/>
</dbReference>
<dbReference type="FunFam" id="3.40.309.10:FF:000006">
    <property type="entry name" value="Gamma-glutamyl phosphate reductase"/>
    <property type="match status" value="1"/>
</dbReference>
<dbReference type="Gene3D" id="3.40.605.10">
    <property type="entry name" value="Aldehyde Dehydrogenase, Chain A, domain 1"/>
    <property type="match status" value="1"/>
</dbReference>
<dbReference type="SUPFAM" id="SSF53720">
    <property type="entry name" value="ALDH-like"/>
    <property type="match status" value="1"/>
</dbReference>
<keyword evidence="4 7" id="KW-0521">NADP</keyword>
<dbReference type="GO" id="GO:0004350">
    <property type="term" value="F:glutamate-5-semialdehyde dehydrogenase activity"/>
    <property type="evidence" value="ECO:0007669"/>
    <property type="project" value="UniProtKB-UniRule"/>
</dbReference>
<gene>
    <name evidence="7" type="primary">proA</name>
    <name evidence="9" type="ORF">E4665_16340</name>
</gene>
<dbReference type="UniPathway" id="UPA00098">
    <property type="reaction ID" value="UER00360"/>
</dbReference>
<evidence type="ECO:0000313" key="9">
    <source>
        <dbReference type="EMBL" id="TGA96167.1"/>
    </source>
</evidence>
<evidence type="ECO:0000256" key="1">
    <source>
        <dbReference type="ARBA" id="ARBA00004985"/>
    </source>
</evidence>
<keyword evidence="3 7" id="KW-0641">Proline biosynthesis</keyword>
<dbReference type="PIRSF" id="PIRSF000151">
    <property type="entry name" value="GPR"/>
    <property type="match status" value="1"/>
</dbReference>
<keyword evidence="10" id="KW-1185">Reference proteome</keyword>
<dbReference type="InterPro" id="IPR016163">
    <property type="entry name" value="Ald_DH_C"/>
</dbReference>
<evidence type="ECO:0000256" key="5">
    <source>
        <dbReference type="ARBA" id="ARBA00023002"/>
    </source>
</evidence>
<dbReference type="EC" id="1.2.1.41" evidence="7"/>
<dbReference type="EMBL" id="SRJD01000029">
    <property type="protein sequence ID" value="TGA96167.1"/>
    <property type="molecule type" value="Genomic_DNA"/>
</dbReference>
<dbReference type="AlphaFoldDB" id="A0A4Z0GJN1"/>
<dbReference type="RefSeq" id="WP_135349870.1">
    <property type="nucleotide sequence ID" value="NZ_SRJD01000029.1"/>
</dbReference>
<dbReference type="InterPro" id="IPR015590">
    <property type="entry name" value="Aldehyde_DH_dom"/>
</dbReference>
<evidence type="ECO:0000256" key="4">
    <source>
        <dbReference type="ARBA" id="ARBA00022857"/>
    </source>
</evidence>
<dbReference type="NCBIfam" id="TIGR00407">
    <property type="entry name" value="proA"/>
    <property type="match status" value="1"/>
</dbReference>
<dbReference type="InterPro" id="IPR012134">
    <property type="entry name" value="Glu-5-SA_DH"/>
</dbReference>
<dbReference type="Proteomes" id="UP000298347">
    <property type="component" value="Unassembled WGS sequence"/>
</dbReference>
<dbReference type="HAMAP" id="MF_00412">
    <property type="entry name" value="ProA"/>
    <property type="match status" value="1"/>
</dbReference>
<evidence type="ECO:0000256" key="7">
    <source>
        <dbReference type="HAMAP-Rule" id="MF_00412"/>
    </source>
</evidence>
<comment type="caution">
    <text evidence="9">The sequence shown here is derived from an EMBL/GenBank/DDBJ whole genome shotgun (WGS) entry which is preliminary data.</text>
</comment>
<dbReference type="InterPro" id="IPR016162">
    <property type="entry name" value="Ald_DH_N"/>
</dbReference>
<evidence type="ECO:0000256" key="3">
    <source>
        <dbReference type="ARBA" id="ARBA00022650"/>
    </source>
</evidence>
<proteinExistence type="inferred from homology"/>
<dbReference type="PROSITE" id="PS01223">
    <property type="entry name" value="PROA"/>
    <property type="match status" value="1"/>
</dbReference>
<dbReference type="InterPro" id="IPR020593">
    <property type="entry name" value="G-glutamylP_reductase_CS"/>
</dbReference>
<accession>A0A4Z0GJN1</accession>
<protein>
    <recommendedName>
        <fullName evidence="7">Gamma-glutamyl phosphate reductase</fullName>
        <shortName evidence="7">GPR</shortName>
        <ecNumber evidence="7">1.2.1.41</ecNumber>
    </recommendedName>
    <alternativeName>
        <fullName evidence="7">Glutamate-5-semialdehyde dehydrogenase</fullName>
    </alternativeName>
    <alternativeName>
        <fullName evidence="7">Glutamyl-gamma-semialdehyde dehydrogenase</fullName>
        <shortName evidence="7">GSA dehydrogenase</shortName>
    </alternativeName>
</protein>
<comment type="subcellular location">
    <subcellularLocation>
        <location evidence="7">Cytoplasm</location>
    </subcellularLocation>
</comment>
<dbReference type="OrthoDB" id="9809970at2"/>
<dbReference type="CDD" id="cd07079">
    <property type="entry name" value="ALDH_F18-19_ProA-GPR"/>
    <property type="match status" value="1"/>
</dbReference>
<dbReference type="InterPro" id="IPR000965">
    <property type="entry name" value="GPR_dom"/>
</dbReference>
<reference evidence="9 10" key="1">
    <citation type="journal article" date="2015" name="Int. J. Syst. Evol. Microbiol.">
        <title>Sporolactobacillus shoreae sp. nov. and Sporolactobacillus spathodeae sp. nov., two spore-forming lactic acid bacteria isolated from tree barks in Thailand.</title>
        <authorList>
            <person name="Thamacharoensuk T."/>
            <person name="Kitahara M."/>
            <person name="Ohkuma M."/>
            <person name="Thongchul N."/>
            <person name="Tanasupawat S."/>
        </authorList>
    </citation>
    <scope>NUCLEOTIDE SEQUENCE [LARGE SCALE GENOMIC DNA]</scope>
    <source>
        <strain evidence="9 10">BK92</strain>
    </source>
</reference>
<keyword evidence="2 7" id="KW-0028">Amino-acid biosynthesis</keyword>
<evidence type="ECO:0000313" key="10">
    <source>
        <dbReference type="Proteomes" id="UP000298347"/>
    </source>
</evidence>
<dbReference type="GO" id="GO:0005737">
    <property type="term" value="C:cytoplasm"/>
    <property type="evidence" value="ECO:0007669"/>
    <property type="project" value="UniProtKB-SubCell"/>
</dbReference>
<dbReference type="Gene3D" id="3.40.309.10">
    <property type="entry name" value="Aldehyde Dehydrogenase, Chain A, domain 2"/>
    <property type="match status" value="1"/>
</dbReference>
<dbReference type="GO" id="GO:0050661">
    <property type="term" value="F:NADP binding"/>
    <property type="evidence" value="ECO:0007669"/>
    <property type="project" value="InterPro"/>
</dbReference>
<dbReference type="PANTHER" id="PTHR11063">
    <property type="entry name" value="GLUTAMATE SEMIALDEHYDE DEHYDROGENASE"/>
    <property type="match status" value="1"/>
</dbReference>
<name>A0A4Z0GJN1_9BACL</name>
<keyword evidence="7" id="KW-0963">Cytoplasm</keyword>
<dbReference type="InterPro" id="IPR016161">
    <property type="entry name" value="Ald_DH/histidinol_DH"/>
</dbReference>
<evidence type="ECO:0000256" key="6">
    <source>
        <dbReference type="ARBA" id="ARBA00049024"/>
    </source>
</evidence>
<comment type="similarity">
    <text evidence="7">Belongs to the gamma-glutamyl phosphate reductase family.</text>
</comment>
<dbReference type="Pfam" id="PF00171">
    <property type="entry name" value="Aldedh"/>
    <property type="match status" value="1"/>
</dbReference>
<sequence length="421" mass="46187">MNQILEDNELLQKGQKAKIASQALAVATSDQKKAALLAISNELRQSISEIMNANVLDIEMAKKRGTTDALIDRLMLNEERVNTMADALIHLTALHDPIGDELANWSRPNGLHIHKVRVPIGVVGMVYEARPNVTVDATGLCLKTGNAVFLRGSGSAIHSNQALVTAIRRALQTTDLPVESVQLLEDVSHETAKRFFKLKDLIDVLIPRGSKRLIQTVISQSSIPVIETGAGNCHLFIDRTAEVEMAIQIALNAKTQRPSVCNAIETIIIDEEWFMNHGDRLIQSLVSAGVECRIDPAVASIYPELPVATKEDWQTEYLDTIVAIKIVSDVNEAIHHINEYGTKHSESIISETPVNVKRFFLYVDASTLYHNASTRFTDGEAFGFGAEIGISTQKLHARGPMGLEALTSIKYLVTGAGQVRE</sequence>
<organism evidence="9 10">
    <name type="scientific">Sporolactobacillus shoreae</name>
    <dbReference type="NCBI Taxonomy" id="1465501"/>
    <lineage>
        <taxon>Bacteria</taxon>
        <taxon>Bacillati</taxon>
        <taxon>Bacillota</taxon>
        <taxon>Bacilli</taxon>
        <taxon>Bacillales</taxon>
        <taxon>Sporolactobacillaceae</taxon>
        <taxon>Sporolactobacillus</taxon>
    </lineage>
</organism>
<evidence type="ECO:0000256" key="2">
    <source>
        <dbReference type="ARBA" id="ARBA00022605"/>
    </source>
</evidence>
<feature type="domain" description="Aldehyde dehydrogenase" evidence="8">
    <location>
        <begin position="15"/>
        <end position="290"/>
    </location>
</feature>
<comment type="function">
    <text evidence="7">Catalyzes the NADPH-dependent reduction of L-glutamate 5-phosphate into L-glutamate 5-semialdehyde and phosphate. The product spontaneously undergoes cyclization to form 1-pyrroline-5-carboxylate.</text>
</comment>
<evidence type="ECO:0000259" key="8">
    <source>
        <dbReference type="Pfam" id="PF00171"/>
    </source>
</evidence>
<dbReference type="PANTHER" id="PTHR11063:SF8">
    <property type="entry name" value="DELTA-1-PYRROLINE-5-CARBOXYLATE SYNTHASE"/>
    <property type="match status" value="1"/>
</dbReference>
<keyword evidence="5 7" id="KW-0560">Oxidoreductase</keyword>
<dbReference type="NCBIfam" id="NF001221">
    <property type="entry name" value="PRK00197.1"/>
    <property type="match status" value="1"/>
</dbReference>
<comment type="pathway">
    <text evidence="1 7">Amino-acid biosynthesis; L-proline biosynthesis; L-glutamate 5-semialdehyde from L-glutamate: step 2/2.</text>
</comment>